<evidence type="ECO:0000313" key="2">
    <source>
        <dbReference type="EMBL" id="MBW4671728.1"/>
    </source>
</evidence>
<gene>
    <name evidence="2" type="ORF">KME60_30975</name>
</gene>
<reference evidence="2" key="1">
    <citation type="submission" date="2021-05" db="EMBL/GenBank/DDBJ databases">
        <authorList>
            <person name="Pietrasiak N."/>
            <person name="Ward R."/>
            <person name="Stajich J.E."/>
            <person name="Kurbessoian T."/>
        </authorList>
    </citation>
    <scope>NUCLEOTIDE SEQUENCE</scope>
    <source>
        <strain evidence="2">GSE-NOS-MK-12-04C</strain>
    </source>
</reference>
<dbReference type="EMBL" id="JAHHGZ010000052">
    <property type="protein sequence ID" value="MBW4671728.1"/>
    <property type="molecule type" value="Genomic_DNA"/>
</dbReference>
<evidence type="ECO:0000256" key="1">
    <source>
        <dbReference type="SAM" id="MobiDB-lite"/>
    </source>
</evidence>
<dbReference type="AlphaFoldDB" id="A0A951UVQ5"/>
<name>A0A951UVQ5_9CYAN</name>
<feature type="compositionally biased region" description="Basic and acidic residues" evidence="1">
    <location>
        <begin position="27"/>
        <end position="49"/>
    </location>
</feature>
<feature type="region of interest" description="Disordered" evidence="1">
    <location>
        <begin position="24"/>
        <end position="60"/>
    </location>
</feature>
<comment type="caution">
    <text evidence="2">The sequence shown here is derived from an EMBL/GenBank/DDBJ whole genome shotgun (WGS) entry which is preliminary data.</text>
</comment>
<accession>A0A951UVQ5</accession>
<organism evidence="2 3">
    <name type="scientific">Cyanomargarita calcarea GSE-NOS-MK-12-04C</name>
    <dbReference type="NCBI Taxonomy" id="2839659"/>
    <lineage>
        <taxon>Bacteria</taxon>
        <taxon>Bacillati</taxon>
        <taxon>Cyanobacteriota</taxon>
        <taxon>Cyanophyceae</taxon>
        <taxon>Nostocales</taxon>
        <taxon>Cyanomargaritaceae</taxon>
        <taxon>Cyanomargarita</taxon>
    </lineage>
</organism>
<dbReference type="Proteomes" id="UP000729701">
    <property type="component" value="Unassembled WGS sequence"/>
</dbReference>
<evidence type="ECO:0000313" key="3">
    <source>
        <dbReference type="Proteomes" id="UP000729701"/>
    </source>
</evidence>
<proteinExistence type="predicted"/>
<reference evidence="2" key="2">
    <citation type="journal article" date="2022" name="Microbiol. Resour. Announc.">
        <title>Metagenome Sequencing to Explore Phylogenomics of Terrestrial Cyanobacteria.</title>
        <authorList>
            <person name="Ward R.D."/>
            <person name="Stajich J.E."/>
            <person name="Johansen J.R."/>
            <person name="Huntemann M."/>
            <person name="Clum A."/>
            <person name="Foster B."/>
            <person name="Foster B."/>
            <person name="Roux S."/>
            <person name="Palaniappan K."/>
            <person name="Varghese N."/>
            <person name="Mukherjee S."/>
            <person name="Reddy T.B.K."/>
            <person name="Daum C."/>
            <person name="Copeland A."/>
            <person name="Chen I.A."/>
            <person name="Ivanova N.N."/>
            <person name="Kyrpides N.C."/>
            <person name="Shapiro N."/>
            <person name="Eloe-Fadrosh E.A."/>
            <person name="Pietrasiak N."/>
        </authorList>
    </citation>
    <scope>NUCLEOTIDE SEQUENCE</scope>
    <source>
        <strain evidence="2">GSE-NOS-MK-12-04C</strain>
    </source>
</reference>
<sequence length="60" mass="6607">MIFTKTKVKLMDLNQQRAEAEILGGKVADKSKGKGEKTTKPEKNSKNKNDMGTIPGMKVN</sequence>
<protein>
    <submittedName>
        <fullName evidence="2">Uncharacterized protein</fullName>
    </submittedName>
</protein>